<proteinExistence type="predicted"/>
<dbReference type="InterPro" id="IPR036388">
    <property type="entry name" value="WH-like_DNA-bd_sf"/>
</dbReference>
<dbReference type="OrthoDB" id="3399802at2"/>
<dbReference type="SUPFAM" id="SSF46785">
    <property type="entry name" value="Winged helix' DNA-binding domain"/>
    <property type="match status" value="1"/>
</dbReference>
<dbReference type="RefSeq" id="WP_043473212.1">
    <property type="nucleotide sequence ID" value="NZ_CP134822.1"/>
</dbReference>
<dbReference type="Pfam" id="PF12840">
    <property type="entry name" value="HTH_20"/>
    <property type="match status" value="1"/>
</dbReference>
<evidence type="ECO:0000313" key="2">
    <source>
        <dbReference type="EMBL" id="RKM93719.1"/>
    </source>
</evidence>
<gene>
    <name evidence="2" type="ORF">SFRA_021415</name>
</gene>
<feature type="compositionally biased region" description="Polar residues" evidence="1">
    <location>
        <begin position="1"/>
        <end position="10"/>
    </location>
</feature>
<protein>
    <submittedName>
        <fullName evidence="2">Transcriptional regulator</fullName>
    </submittedName>
</protein>
<reference evidence="2 3" key="1">
    <citation type="journal article" date="2014" name="Genome Announc.">
        <title>Draft Genome Sequence of Streptomyces fradiae ATCC 19609, a Strain Highly Sensitive to Antibiotics.</title>
        <authorList>
            <person name="Bekker O.B."/>
            <person name="Klimina K.M."/>
            <person name="Vatlin A.A."/>
            <person name="Zakharevich N.V."/>
            <person name="Kasianov A.S."/>
            <person name="Danilenko V.N."/>
        </authorList>
    </citation>
    <scope>NUCLEOTIDE SEQUENCE [LARGE SCALE GENOMIC DNA]</scope>
    <source>
        <strain evidence="2 3">ATCC 19609</strain>
    </source>
</reference>
<dbReference type="Gene3D" id="1.10.10.10">
    <property type="entry name" value="Winged helix-like DNA-binding domain superfamily/Winged helix DNA-binding domain"/>
    <property type="match status" value="1"/>
</dbReference>
<dbReference type="AlphaFoldDB" id="A0A3R7J1B2"/>
<comment type="caution">
    <text evidence="2">The sequence shown here is derived from an EMBL/GenBank/DDBJ whole genome shotgun (WGS) entry which is preliminary data.</text>
</comment>
<sequence>MPRQQLTDPGTGTPAPAQRGRRAAVLRCLRSSGEPLGAAEVAERLGVHLNTARFHLDALVAGELAVRGTAPRTEPGRPKIVYSAADAGDDGSRSFRLLADILVGAVSSTAGDPAAAATDAGRAWGGYLTEAPAPTEAVGAGEGQRRLVENLESMGFVTEAAEEDGEPRIRLHHCPFIEVARRRQDIVCGIHLGLMQGTLETLRAPLAVESLEPFVAANLCVARLRHTGPPPGADR</sequence>
<dbReference type="InterPro" id="IPR036390">
    <property type="entry name" value="WH_DNA-bd_sf"/>
</dbReference>
<keyword evidence="3" id="KW-1185">Reference proteome</keyword>
<name>A0A3R7J1B2_9ACTN</name>
<feature type="region of interest" description="Disordered" evidence="1">
    <location>
        <begin position="1"/>
        <end position="21"/>
    </location>
</feature>
<dbReference type="Proteomes" id="UP000028058">
    <property type="component" value="Unassembled WGS sequence"/>
</dbReference>
<evidence type="ECO:0000256" key="1">
    <source>
        <dbReference type="SAM" id="MobiDB-lite"/>
    </source>
</evidence>
<accession>A0A3R7J1B2</accession>
<evidence type="ECO:0000313" key="3">
    <source>
        <dbReference type="Proteomes" id="UP000028058"/>
    </source>
</evidence>
<organism evidence="2 3">
    <name type="scientific">Streptomyces xinghaiensis</name>
    <dbReference type="NCBI Taxonomy" id="1038928"/>
    <lineage>
        <taxon>Bacteria</taxon>
        <taxon>Bacillati</taxon>
        <taxon>Actinomycetota</taxon>
        <taxon>Actinomycetes</taxon>
        <taxon>Kitasatosporales</taxon>
        <taxon>Streptomycetaceae</taxon>
        <taxon>Streptomyces</taxon>
    </lineage>
</organism>
<dbReference type="EMBL" id="JNAD02000010">
    <property type="protein sequence ID" value="RKM93719.1"/>
    <property type="molecule type" value="Genomic_DNA"/>
</dbReference>